<feature type="binding site" evidence="5">
    <location>
        <position position="217"/>
    </location>
    <ligand>
        <name>isopentenyl diphosphate</name>
        <dbReference type="ChEBI" id="CHEBI:128769"/>
    </ligand>
</feature>
<feature type="binding site" evidence="5">
    <location>
        <position position="124"/>
    </location>
    <ligand>
        <name>dimethylallyl diphosphate</name>
        <dbReference type="ChEBI" id="CHEBI:57623"/>
    </ligand>
</feature>
<dbReference type="GO" id="GO:0016114">
    <property type="term" value="P:terpenoid biosynthetic process"/>
    <property type="evidence" value="ECO:0007669"/>
    <property type="project" value="UniProtKB-UniRule"/>
</dbReference>
<dbReference type="NCBIfam" id="TIGR00216">
    <property type="entry name" value="ispH_lytB"/>
    <property type="match status" value="1"/>
</dbReference>
<reference evidence="7" key="1">
    <citation type="submission" date="2016-10" db="EMBL/GenBank/DDBJ databases">
        <authorList>
            <person name="Varghese N."/>
            <person name="Submissions S."/>
        </authorList>
    </citation>
    <scope>NUCLEOTIDE SEQUENCE [LARGE SCALE GENOMIC DNA]</scope>
    <source>
        <strain evidence="7">DSM 22619</strain>
    </source>
</reference>
<dbReference type="STRING" id="604330.SAMN04489857_0916"/>
<comment type="catalytic activity">
    <reaction evidence="5">
        <text>isopentenyl diphosphate + 2 oxidized [2Fe-2S]-[ferredoxin] + H2O = (2E)-4-hydroxy-3-methylbut-2-enyl diphosphate + 2 reduced [2Fe-2S]-[ferredoxin] + 2 H(+)</text>
        <dbReference type="Rhea" id="RHEA:24488"/>
        <dbReference type="Rhea" id="RHEA-COMP:10000"/>
        <dbReference type="Rhea" id="RHEA-COMP:10001"/>
        <dbReference type="ChEBI" id="CHEBI:15377"/>
        <dbReference type="ChEBI" id="CHEBI:15378"/>
        <dbReference type="ChEBI" id="CHEBI:33737"/>
        <dbReference type="ChEBI" id="CHEBI:33738"/>
        <dbReference type="ChEBI" id="CHEBI:128753"/>
        <dbReference type="ChEBI" id="CHEBI:128769"/>
        <dbReference type="EC" id="1.17.7.4"/>
    </reaction>
</comment>
<feature type="binding site" evidence="5">
    <location>
        <position position="74"/>
    </location>
    <ligand>
        <name>(2E)-4-hydroxy-3-methylbut-2-enyl diphosphate</name>
        <dbReference type="ChEBI" id="CHEBI:128753"/>
    </ligand>
</feature>
<name>A0A1G6MX20_9ACTN</name>
<dbReference type="Pfam" id="PF02401">
    <property type="entry name" value="LYTB"/>
    <property type="match status" value="1"/>
</dbReference>
<dbReference type="EC" id="1.17.7.4" evidence="5"/>
<keyword evidence="3 5" id="KW-0408">Iron</keyword>
<comment type="catalytic activity">
    <reaction evidence="5">
        <text>dimethylallyl diphosphate + 2 oxidized [2Fe-2S]-[ferredoxin] + H2O = (2E)-4-hydroxy-3-methylbut-2-enyl diphosphate + 2 reduced [2Fe-2S]-[ferredoxin] + 2 H(+)</text>
        <dbReference type="Rhea" id="RHEA:24825"/>
        <dbReference type="Rhea" id="RHEA-COMP:10000"/>
        <dbReference type="Rhea" id="RHEA-COMP:10001"/>
        <dbReference type="ChEBI" id="CHEBI:15377"/>
        <dbReference type="ChEBI" id="CHEBI:15378"/>
        <dbReference type="ChEBI" id="CHEBI:33737"/>
        <dbReference type="ChEBI" id="CHEBI:33738"/>
        <dbReference type="ChEBI" id="CHEBI:57623"/>
        <dbReference type="ChEBI" id="CHEBI:128753"/>
        <dbReference type="EC" id="1.17.7.4"/>
    </reaction>
</comment>
<evidence type="ECO:0000313" key="6">
    <source>
        <dbReference type="EMBL" id="SDC60093.1"/>
    </source>
</evidence>
<keyword evidence="4 5" id="KW-0411">Iron-sulfur</keyword>
<feature type="binding site" evidence="5">
    <location>
        <position position="219"/>
    </location>
    <ligand>
        <name>isopentenyl diphosphate</name>
        <dbReference type="ChEBI" id="CHEBI:128769"/>
    </ligand>
</feature>
<keyword evidence="5" id="KW-0414">Isoprene biosynthesis</keyword>
<dbReference type="EMBL" id="FMZL01000026">
    <property type="protein sequence ID" value="SDC60093.1"/>
    <property type="molecule type" value="Genomic_DNA"/>
</dbReference>
<keyword evidence="1 5" id="KW-0004">4Fe-4S</keyword>
<feature type="binding site" evidence="5">
    <location>
        <position position="261"/>
    </location>
    <ligand>
        <name>(2E)-4-hydroxy-3-methylbut-2-enyl diphosphate</name>
        <dbReference type="ChEBI" id="CHEBI:128753"/>
    </ligand>
</feature>
<dbReference type="GO" id="GO:0046872">
    <property type="term" value="F:metal ion binding"/>
    <property type="evidence" value="ECO:0007669"/>
    <property type="project" value="UniProtKB-KW"/>
</dbReference>
<accession>A0A1G6MX20</accession>
<feature type="binding site" evidence="5">
    <location>
        <position position="219"/>
    </location>
    <ligand>
        <name>dimethylallyl diphosphate</name>
        <dbReference type="ChEBI" id="CHEBI:57623"/>
    </ligand>
</feature>
<dbReference type="GO" id="GO:0051745">
    <property type="term" value="F:4-hydroxy-3-methylbut-2-enyl diphosphate reductase activity"/>
    <property type="evidence" value="ECO:0007669"/>
    <property type="project" value="UniProtKB-UniRule"/>
</dbReference>
<keyword evidence="2 5" id="KW-0479">Metal-binding</keyword>
<comment type="caution">
    <text evidence="5">Lacks conserved residue(s) required for the propagation of feature annotation.</text>
</comment>
<evidence type="ECO:0000256" key="5">
    <source>
        <dbReference type="HAMAP-Rule" id="MF_00191"/>
    </source>
</evidence>
<feature type="binding site" evidence="5">
    <location>
        <position position="74"/>
    </location>
    <ligand>
        <name>dimethylallyl diphosphate</name>
        <dbReference type="ChEBI" id="CHEBI:57623"/>
    </ligand>
</feature>
<dbReference type="CDD" id="cd13944">
    <property type="entry name" value="lytB_ispH"/>
    <property type="match status" value="1"/>
</dbReference>
<feature type="binding site" evidence="5">
    <location>
        <position position="261"/>
    </location>
    <ligand>
        <name>dimethylallyl diphosphate</name>
        <dbReference type="ChEBI" id="CHEBI:57623"/>
    </ligand>
</feature>
<evidence type="ECO:0000256" key="1">
    <source>
        <dbReference type="ARBA" id="ARBA00022485"/>
    </source>
</evidence>
<dbReference type="PANTHER" id="PTHR30426:SF0">
    <property type="entry name" value="4-HYDROXY-3-METHYLBUT-2-ENYL DIPHOSPHATE REDUCTASE"/>
    <property type="match status" value="1"/>
</dbReference>
<feature type="binding site" evidence="5">
    <location>
        <position position="124"/>
    </location>
    <ligand>
        <name>isopentenyl diphosphate</name>
        <dbReference type="ChEBI" id="CHEBI:128769"/>
    </ligand>
</feature>
<feature type="binding site" evidence="5">
    <location>
        <position position="42"/>
    </location>
    <ligand>
        <name>dimethylallyl diphosphate</name>
        <dbReference type="ChEBI" id="CHEBI:57623"/>
    </ligand>
</feature>
<evidence type="ECO:0000256" key="4">
    <source>
        <dbReference type="ARBA" id="ARBA00023014"/>
    </source>
</evidence>
<evidence type="ECO:0000313" key="7">
    <source>
        <dbReference type="Proteomes" id="UP000198528"/>
    </source>
</evidence>
<keyword evidence="7" id="KW-1185">Reference proteome</keyword>
<gene>
    <name evidence="5" type="primary">ispH</name>
    <name evidence="6" type="ORF">SAMN04487824_12620</name>
</gene>
<feature type="binding site" evidence="5">
    <location>
        <position position="217"/>
    </location>
    <ligand>
        <name>dimethylallyl diphosphate</name>
        <dbReference type="ChEBI" id="CHEBI:57623"/>
    </ligand>
</feature>
<dbReference type="HAMAP" id="MF_00191">
    <property type="entry name" value="IspH"/>
    <property type="match status" value="1"/>
</dbReference>
<feature type="active site" description="Proton donor" evidence="5">
    <location>
        <position position="126"/>
    </location>
</feature>
<comment type="pathway">
    <text evidence="5">Isoprenoid biosynthesis; isopentenyl diphosphate biosynthesis via DXP pathway; isopentenyl diphosphate from 1-deoxy-D-xylulose 5-phosphate: step 6/6.</text>
</comment>
<feature type="binding site" evidence="5">
    <location>
        <position position="124"/>
    </location>
    <ligand>
        <name>(2E)-4-hydroxy-3-methylbut-2-enyl diphosphate</name>
        <dbReference type="ChEBI" id="CHEBI:128753"/>
    </ligand>
</feature>
<feature type="binding site" evidence="5">
    <location>
        <position position="74"/>
    </location>
    <ligand>
        <name>isopentenyl diphosphate</name>
        <dbReference type="ChEBI" id="CHEBI:128769"/>
    </ligand>
</feature>
<protein>
    <recommendedName>
        <fullName evidence="5">4-hydroxy-3-methylbut-2-enyl diphosphate reductase</fullName>
        <shortName evidence="5">HMBPP reductase</shortName>
        <ecNumber evidence="5">1.17.7.4</ecNumber>
    </recommendedName>
</protein>
<comment type="pathway">
    <text evidence="5">Isoprenoid biosynthesis; dimethylallyl diphosphate biosynthesis; dimethylallyl diphosphate from (2E)-4-hydroxy-3-methylbutenyl diphosphate: step 1/1.</text>
</comment>
<comment type="similarity">
    <text evidence="5">Belongs to the IspH family.</text>
</comment>
<feature type="binding site" evidence="5">
    <location>
        <position position="13"/>
    </location>
    <ligand>
        <name>[4Fe-4S] cluster</name>
        <dbReference type="ChEBI" id="CHEBI:49883"/>
    </ligand>
</feature>
<feature type="binding site" evidence="5">
    <location>
        <position position="189"/>
    </location>
    <ligand>
        <name>[4Fe-4S] cluster</name>
        <dbReference type="ChEBI" id="CHEBI:49883"/>
    </ligand>
</feature>
<dbReference type="GO" id="GO:0051539">
    <property type="term" value="F:4 iron, 4 sulfur cluster binding"/>
    <property type="evidence" value="ECO:0007669"/>
    <property type="project" value="UniProtKB-UniRule"/>
</dbReference>
<feature type="binding site" evidence="5">
    <location>
        <position position="42"/>
    </location>
    <ligand>
        <name>isopentenyl diphosphate</name>
        <dbReference type="ChEBI" id="CHEBI:128769"/>
    </ligand>
</feature>
<feature type="binding site" evidence="5">
    <location>
        <position position="217"/>
    </location>
    <ligand>
        <name>(2E)-4-hydroxy-3-methylbut-2-enyl diphosphate</name>
        <dbReference type="ChEBI" id="CHEBI:128753"/>
    </ligand>
</feature>
<dbReference type="Gene3D" id="3.40.50.11270">
    <property type="match status" value="1"/>
</dbReference>
<comment type="function">
    <text evidence="5">Catalyzes the conversion of 1-hydroxy-2-methyl-2-(E)-butenyl 4-diphosphate (HMBPP) into a mixture of isopentenyl diphosphate (IPP) and dimethylallyl diphosphate (DMAPP). Acts in the terminal step of the DOXP/MEP pathway for isoprenoid precursor biosynthesis.</text>
</comment>
<dbReference type="InterPro" id="IPR003451">
    <property type="entry name" value="LytB/IspH"/>
</dbReference>
<dbReference type="UniPathway" id="UPA00056">
    <property type="reaction ID" value="UER00097"/>
</dbReference>
<feature type="binding site" evidence="5">
    <location>
        <position position="261"/>
    </location>
    <ligand>
        <name>isopentenyl diphosphate</name>
        <dbReference type="ChEBI" id="CHEBI:128769"/>
    </ligand>
</feature>
<dbReference type="Proteomes" id="UP000198528">
    <property type="component" value="Unassembled WGS sequence"/>
</dbReference>
<dbReference type="AlphaFoldDB" id="A0A1G6MX20"/>
<dbReference type="Gene3D" id="3.40.1010.20">
    <property type="entry name" value="4-hydroxy-3-methylbut-2-enyl diphosphate reductase, catalytic domain"/>
    <property type="match status" value="2"/>
</dbReference>
<dbReference type="GO" id="GO:0050992">
    <property type="term" value="P:dimethylallyl diphosphate biosynthetic process"/>
    <property type="evidence" value="ECO:0007669"/>
    <property type="project" value="UniProtKB-UniRule"/>
</dbReference>
<comment type="cofactor">
    <cofactor evidence="5">
        <name>[4Fe-4S] cluster</name>
        <dbReference type="ChEBI" id="CHEBI:49883"/>
    </cofactor>
    <text evidence="5">Binds 1 [4Fe-4S] cluster per subunit.</text>
</comment>
<sequence>MPTIEVAREAGACYGVNRALDLVRDAAAQAKGPIHTLGPLIHNPTVVASLADAGVTVASEPDEYRGGTLVLRTHGVTPDEEARARDAADSVLDATCPFVVRAHRAAETLTREGYQVLVFGEAGHPEVMGTLGHAPGATVVERPEDADELKLRRKVGIVVQTTQSRARLAELVRRLLGRTDEVRVMDTICEATSARQAAAAELAARVDAMVVIGGRMSANTRRLAQICADACARTHHIETAAELDPAWFAGVGAIGVTAGASTPQAQIDGVVDAIRRLTGATCVDAPAPGEKDGAQP</sequence>
<dbReference type="UniPathway" id="UPA00059">
    <property type="reaction ID" value="UER00105"/>
</dbReference>
<feature type="binding site" evidence="5">
    <location>
        <position position="42"/>
    </location>
    <ligand>
        <name>(2E)-4-hydroxy-3-methylbut-2-enyl diphosphate</name>
        <dbReference type="ChEBI" id="CHEBI:128753"/>
    </ligand>
</feature>
<dbReference type="RefSeq" id="WP_090847566.1">
    <property type="nucleotide sequence ID" value="NZ_FMZL01000026.1"/>
</dbReference>
<organism evidence="6 7">
    <name type="scientific">Parafannyhessea umbonata</name>
    <dbReference type="NCBI Taxonomy" id="604330"/>
    <lineage>
        <taxon>Bacteria</taxon>
        <taxon>Bacillati</taxon>
        <taxon>Actinomycetota</taxon>
        <taxon>Coriobacteriia</taxon>
        <taxon>Coriobacteriales</taxon>
        <taxon>Atopobiaceae</taxon>
        <taxon>Parafannyhessea</taxon>
    </lineage>
</organism>
<evidence type="ECO:0000256" key="3">
    <source>
        <dbReference type="ARBA" id="ARBA00023004"/>
    </source>
</evidence>
<proteinExistence type="inferred from homology"/>
<dbReference type="GO" id="GO:0019288">
    <property type="term" value="P:isopentenyl diphosphate biosynthetic process, methylerythritol 4-phosphate pathway"/>
    <property type="evidence" value="ECO:0007669"/>
    <property type="project" value="UniProtKB-UniRule"/>
</dbReference>
<dbReference type="PANTHER" id="PTHR30426">
    <property type="entry name" value="4-HYDROXY-3-METHYLBUT-2-ENYL DIPHOSPHATE REDUCTASE"/>
    <property type="match status" value="1"/>
</dbReference>
<feature type="binding site" evidence="5">
    <location>
        <position position="96"/>
    </location>
    <ligand>
        <name>[4Fe-4S] cluster</name>
        <dbReference type="ChEBI" id="CHEBI:49883"/>
    </ligand>
</feature>
<keyword evidence="5" id="KW-0560">Oxidoreductase</keyword>
<feature type="binding site" evidence="5">
    <location>
        <position position="161"/>
    </location>
    <ligand>
        <name>(2E)-4-hydroxy-3-methylbut-2-enyl diphosphate</name>
        <dbReference type="ChEBI" id="CHEBI:128753"/>
    </ligand>
</feature>
<evidence type="ECO:0000256" key="2">
    <source>
        <dbReference type="ARBA" id="ARBA00022723"/>
    </source>
</evidence>
<feature type="binding site" evidence="5">
    <location>
        <position position="219"/>
    </location>
    <ligand>
        <name>(2E)-4-hydroxy-3-methylbut-2-enyl diphosphate</name>
        <dbReference type="ChEBI" id="CHEBI:128753"/>
    </ligand>
</feature>